<evidence type="ECO:0000259" key="15">
    <source>
        <dbReference type="Pfam" id="PF00107"/>
    </source>
</evidence>
<evidence type="ECO:0000256" key="12">
    <source>
        <dbReference type="ARBA" id="ARBA00049164"/>
    </source>
</evidence>
<comment type="subunit">
    <text evidence="4">Homodimer.</text>
</comment>
<dbReference type="GO" id="GO:0008270">
    <property type="term" value="F:zinc ion binding"/>
    <property type="evidence" value="ECO:0007669"/>
    <property type="project" value="InterPro"/>
</dbReference>
<dbReference type="InterPro" id="IPR002328">
    <property type="entry name" value="ADH_Zn_CS"/>
</dbReference>
<evidence type="ECO:0000256" key="9">
    <source>
        <dbReference type="ARBA" id="ARBA00023002"/>
    </source>
</evidence>
<dbReference type="GO" id="GO:0005829">
    <property type="term" value="C:cytosol"/>
    <property type="evidence" value="ECO:0007669"/>
    <property type="project" value="TreeGrafter"/>
</dbReference>
<evidence type="ECO:0000256" key="13">
    <source>
        <dbReference type="ARBA" id="ARBA00049243"/>
    </source>
</evidence>
<accession>A0A835PRS0</accession>
<dbReference type="SUPFAM" id="SSF50129">
    <property type="entry name" value="GroES-like"/>
    <property type="match status" value="2"/>
</dbReference>
<dbReference type="InterPro" id="IPR013154">
    <property type="entry name" value="ADH-like_N"/>
</dbReference>
<comment type="catalytic activity">
    <reaction evidence="13">
        <text>a primary alcohol + NAD(+) = an aldehyde + NADH + H(+)</text>
        <dbReference type="Rhea" id="RHEA:10736"/>
        <dbReference type="ChEBI" id="CHEBI:15378"/>
        <dbReference type="ChEBI" id="CHEBI:15734"/>
        <dbReference type="ChEBI" id="CHEBI:17478"/>
        <dbReference type="ChEBI" id="CHEBI:57540"/>
        <dbReference type="ChEBI" id="CHEBI:57945"/>
        <dbReference type="EC" id="1.1.1.1"/>
    </reaction>
</comment>
<dbReference type="FunFam" id="3.90.180.10:FF:000007">
    <property type="entry name" value="Alcohol dehydrogenase 6"/>
    <property type="match status" value="1"/>
</dbReference>
<dbReference type="AlphaFoldDB" id="A0A835PRS0"/>
<comment type="similarity">
    <text evidence="3">Belongs to the zinc-containing alcohol dehydrogenase family. Class-III subfamily.</text>
</comment>
<evidence type="ECO:0000256" key="3">
    <source>
        <dbReference type="ARBA" id="ARBA00010902"/>
    </source>
</evidence>
<name>A0A835PRS0_VANPL</name>
<keyword evidence="8 14" id="KW-0862">Zinc</keyword>
<dbReference type="PROSITE" id="PS00059">
    <property type="entry name" value="ADH_ZINC"/>
    <property type="match status" value="1"/>
</dbReference>
<evidence type="ECO:0000256" key="2">
    <source>
        <dbReference type="ARBA" id="ARBA00004496"/>
    </source>
</evidence>
<dbReference type="PANTHER" id="PTHR43880">
    <property type="entry name" value="ALCOHOL DEHYDROGENASE"/>
    <property type="match status" value="1"/>
</dbReference>
<dbReference type="InterPro" id="IPR036291">
    <property type="entry name" value="NAD(P)-bd_dom_sf"/>
</dbReference>
<evidence type="ECO:0000256" key="4">
    <source>
        <dbReference type="ARBA" id="ARBA00011738"/>
    </source>
</evidence>
<comment type="catalytic activity">
    <reaction evidence="12">
        <text>a secondary alcohol + NAD(+) = a ketone + NADH + H(+)</text>
        <dbReference type="Rhea" id="RHEA:10740"/>
        <dbReference type="ChEBI" id="CHEBI:15378"/>
        <dbReference type="ChEBI" id="CHEBI:17087"/>
        <dbReference type="ChEBI" id="CHEBI:35681"/>
        <dbReference type="ChEBI" id="CHEBI:57540"/>
        <dbReference type="ChEBI" id="CHEBI:57945"/>
        <dbReference type="EC" id="1.1.1.1"/>
    </reaction>
</comment>
<dbReference type="PANTHER" id="PTHR43880:SF9">
    <property type="entry name" value="ALCOHOL DEHYDROGENASE 1"/>
    <property type="match status" value="1"/>
</dbReference>
<evidence type="ECO:0000256" key="7">
    <source>
        <dbReference type="ARBA" id="ARBA00022723"/>
    </source>
</evidence>
<keyword evidence="9" id="KW-0560">Oxidoreductase</keyword>
<feature type="domain" description="Alcohol dehydrogenase-like C-terminal" evidence="15">
    <location>
        <begin position="180"/>
        <end position="283"/>
    </location>
</feature>
<sequence length="326" mass="35944">MANTEGQVIRCRAAVAWEAGKPLMIEEVQVAPPQAMEVRVKILYSSLCHSDVSFWEATDRLPIFPRIFGHEAGGIIESVGEGVTDLKPGDHVLTIFTGECKECADCKSEESNLCSLLRVDPNRPVMHTNNNSRFSINGKTIYHFLGSTFSEYTVVHYGCIAKINPLAPLDKVALLSCGIATAKKFGVSEFVNPKDCDRPVQEVLVEMTGGGVDRSIECTGNVNAMISAFECLRAGWGVAVFVGLTGKDELFKINPTKFLEGRSIKGTAYGNFKPRSDIPALVEKYMNKELELEKFITHQVSFKEINKAFEYMLKGESLRCVISFVG</sequence>
<dbReference type="SUPFAM" id="SSF51735">
    <property type="entry name" value="NAD(P)-binding Rossmann-fold domains"/>
    <property type="match status" value="1"/>
</dbReference>
<dbReference type="InterPro" id="IPR011032">
    <property type="entry name" value="GroES-like_sf"/>
</dbReference>
<evidence type="ECO:0000259" key="16">
    <source>
        <dbReference type="Pfam" id="PF08240"/>
    </source>
</evidence>
<comment type="subcellular location">
    <subcellularLocation>
        <location evidence="2">Cytoplasm</location>
    </subcellularLocation>
</comment>
<proteinExistence type="inferred from homology"/>
<dbReference type="EMBL" id="JADCNM010000013">
    <property type="protein sequence ID" value="KAG0456422.1"/>
    <property type="molecule type" value="Genomic_DNA"/>
</dbReference>
<evidence type="ECO:0000256" key="11">
    <source>
        <dbReference type="ARBA" id="ARBA00041139"/>
    </source>
</evidence>
<dbReference type="Pfam" id="PF00107">
    <property type="entry name" value="ADH_zinc_N"/>
    <property type="match status" value="1"/>
</dbReference>
<gene>
    <name evidence="17" type="ORF">HPP92_024210</name>
</gene>
<comment type="caution">
    <text evidence="17">The sequence shown here is derived from an EMBL/GenBank/DDBJ whole genome shotgun (WGS) entry which is preliminary data.</text>
</comment>
<evidence type="ECO:0000256" key="1">
    <source>
        <dbReference type="ARBA" id="ARBA00001947"/>
    </source>
</evidence>
<dbReference type="GO" id="GO:0046294">
    <property type="term" value="P:formaldehyde catabolic process"/>
    <property type="evidence" value="ECO:0007669"/>
    <property type="project" value="TreeGrafter"/>
</dbReference>
<organism evidence="17 18">
    <name type="scientific">Vanilla planifolia</name>
    <name type="common">Vanilla</name>
    <dbReference type="NCBI Taxonomy" id="51239"/>
    <lineage>
        <taxon>Eukaryota</taxon>
        <taxon>Viridiplantae</taxon>
        <taxon>Streptophyta</taxon>
        <taxon>Embryophyta</taxon>
        <taxon>Tracheophyta</taxon>
        <taxon>Spermatophyta</taxon>
        <taxon>Magnoliopsida</taxon>
        <taxon>Liliopsida</taxon>
        <taxon>Asparagales</taxon>
        <taxon>Orchidaceae</taxon>
        <taxon>Vanilloideae</taxon>
        <taxon>Vanilleae</taxon>
        <taxon>Vanilla</taxon>
    </lineage>
</organism>
<evidence type="ECO:0000313" key="18">
    <source>
        <dbReference type="Proteomes" id="UP000639772"/>
    </source>
</evidence>
<evidence type="ECO:0000256" key="6">
    <source>
        <dbReference type="ARBA" id="ARBA00022490"/>
    </source>
</evidence>
<dbReference type="InterPro" id="IPR013149">
    <property type="entry name" value="ADH-like_C"/>
</dbReference>
<dbReference type="Gene3D" id="3.90.180.10">
    <property type="entry name" value="Medium-chain alcohol dehydrogenases, catalytic domain"/>
    <property type="match status" value="2"/>
</dbReference>
<evidence type="ECO:0000256" key="14">
    <source>
        <dbReference type="RuleBase" id="RU361277"/>
    </source>
</evidence>
<dbReference type="Proteomes" id="UP000639772">
    <property type="component" value="Chromosome 13"/>
</dbReference>
<evidence type="ECO:0000256" key="10">
    <source>
        <dbReference type="ARBA" id="ARBA00023027"/>
    </source>
</evidence>
<dbReference type="GO" id="GO:0004022">
    <property type="term" value="F:alcohol dehydrogenase (NAD+) activity"/>
    <property type="evidence" value="ECO:0007669"/>
    <property type="project" value="UniProtKB-EC"/>
</dbReference>
<dbReference type="GO" id="GO:0051903">
    <property type="term" value="F:S-(hydroxymethyl)glutathione dehydrogenase [NAD(P)+] activity"/>
    <property type="evidence" value="ECO:0007669"/>
    <property type="project" value="TreeGrafter"/>
</dbReference>
<dbReference type="Pfam" id="PF08240">
    <property type="entry name" value="ADH_N"/>
    <property type="match status" value="1"/>
</dbReference>
<evidence type="ECO:0000313" key="17">
    <source>
        <dbReference type="EMBL" id="KAG0456422.1"/>
    </source>
</evidence>
<dbReference type="EC" id="1.1.1.1" evidence="5"/>
<reference evidence="17 18" key="1">
    <citation type="journal article" date="2020" name="Nat. Food">
        <title>A phased Vanilla planifolia genome enables genetic improvement of flavour and production.</title>
        <authorList>
            <person name="Hasing T."/>
            <person name="Tang H."/>
            <person name="Brym M."/>
            <person name="Khazi F."/>
            <person name="Huang T."/>
            <person name="Chambers A.H."/>
        </authorList>
    </citation>
    <scope>NUCLEOTIDE SEQUENCE [LARGE SCALE GENOMIC DNA]</scope>
    <source>
        <tissue evidence="17">Leaf</tissue>
    </source>
</reference>
<protein>
    <recommendedName>
        <fullName evidence="11">Alcohol dehydrogenase 1</fullName>
        <ecNumber evidence="5">1.1.1.1</ecNumber>
    </recommendedName>
</protein>
<dbReference type="Gene3D" id="3.40.50.720">
    <property type="entry name" value="NAD(P)-binding Rossmann-like Domain"/>
    <property type="match status" value="1"/>
</dbReference>
<evidence type="ECO:0000256" key="8">
    <source>
        <dbReference type="ARBA" id="ARBA00022833"/>
    </source>
</evidence>
<keyword evidence="6" id="KW-0963">Cytoplasm</keyword>
<evidence type="ECO:0000256" key="5">
    <source>
        <dbReference type="ARBA" id="ARBA00013190"/>
    </source>
</evidence>
<feature type="domain" description="Alcohol dehydrogenase-like N-terminal" evidence="16">
    <location>
        <begin position="36"/>
        <end position="163"/>
    </location>
</feature>
<comment type="cofactor">
    <cofactor evidence="1 14">
        <name>Zn(2+)</name>
        <dbReference type="ChEBI" id="CHEBI:29105"/>
    </cofactor>
</comment>
<dbReference type="OrthoDB" id="417550at2759"/>
<dbReference type="FunFam" id="3.40.50.720:FF:000003">
    <property type="entry name" value="S-(hydroxymethyl)glutathione dehydrogenase"/>
    <property type="match status" value="1"/>
</dbReference>
<keyword evidence="7 14" id="KW-0479">Metal-binding</keyword>
<keyword evidence="10" id="KW-0520">NAD</keyword>